<evidence type="ECO:0000256" key="10">
    <source>
        <dbReference type="RuleBase" id="RU363063"/>
    </source>
</evidence>
<dbReference type="PANTHER" id="PTHR11214">
    <property type="entry name" value="BETA-1,3-N-ACETYLGLUCOSAMINYLTRANSFERASE"/>
    <property type="match status" value="1"/>
</dbReference>
<keyword evidence="6" id="KW-0735">Signal-anchor</keyword>
<keyword evidence="9" id="KW-0472">Membrane</keyword>
<keyword evidence="12" id="KW-1185">Reference proteome</keyword>
<evidence type="ECO:0000256" key="3">
    <source>
        <dbReference type="ARBA" id="ARBA00022676"/>
    </source>
</evidence>
<dbReference type="PANTHER" id="PTHR11214:SF283">
    <property type="entry name" value="N-ACETYLLACTOSAMINIDE BETA-1,3-N-ACETYLGLUCOSAMINYLTRANSFERASE 4-LIKE"/>
    <property type="match status" value="1"/>
</dbReference>
<comment type="subcellular location">
    <subcellularLocation>
        <location evidence="1 10">Golgi apparatus membrane</location>
        <topology evidence="1 10">Single-pass type II membrane protein</topology>
    </subcellularLocation>
</comment>
<keyword evidence="8 10" id="KW-0333">Golgi apparatus</keyword>
<protein>
    <recommendedName>
        <fullName evidence="10">Hexosyltransferase</fullName>
        <ecNumber evidence="10">2.4.1.-</ecNumber>
    </recommendedName>
</protein>
<evidence type="ECO:0000256" key="9">
    <source>
        <dbReference type="ARBA" id="ARBA00023136"/>
    </source>
</evidence>
<evidence type="ECO:0000256" key="6">
    <source>
        <dbReference type="ARBA" id="ARBA00022968"/>
    </source>
</evidence>
<proteinExistence type="inferred from homology"/>
<sequence length="349" mass="41326">MKMKQKLFFFCFLSLVLLCITTTSFWRLNLIQQQLNKQKCDEGQFLSKTQTTSNQSTRENLNIEFLKEPDIYSQVLRRKNENDTCDVTQKLVWNMVIFVKSAAANRDHRQLIRQTWGSIKLIEGRRFFIVFVVGVNTKSQLAINHEHEDFHDILQISQLDDYRYIGVKTLASMKWASENLPYNFFYSTSDDDMWIDMLKLVGVITEYNNVVGERNWPEFPVICTYKFGEDSVKPLRKPKDKNFIPREKYRWPYWPAFCFGGMYTTSVSTAKQLWEISQISEPFLNVDDVWITGLLRHKLGMPDEMIIKLDEPLAQHYKGFKNKEGKKLLEFKEWNDLSKRLEKISVCHF</sequence>
<reference evidence="11 12" key="1">
    <citation type="submission" date="2024-02" db="EMBL/GenBank/DDBJ databases">
        <authorList>
            <person name="Daric V."/>
            <person name="Darras S."/>
        </authorList>
    </citation>
    <scope>NUCLEOTIDE SEQUENCE [LARGE SCALE GENOMIC DNA]</scope>
</reference>
<comment type="caution">
    <text evidence="11">The sequence shown here is derived from an EMBL/GenBank/DDBJ whole genome shotgun (WGS) entry which is preliminary data.</text>
</comment>
<evidence type="ECO:0000256" key="1">
    <source>
        <dbReference type="ARBA" id="ARBA00004323"/>
    </source>
</evidence>
<evidence type="ECO:0000256" key="4">
    <source>
        <dbReference type="ARBA" id="ARBA00022679"/>
    </source>
</evidence>
<evidence type="ECO:0000313" key="11">
    <source>
        <dbReference type="EMBL" id="CAK8679078.1"/>
    </source>
</evidence>
<keyword evidence="3 10" id="KW-0328">Glycosyltransferase</keyword>
<dbReference type="Proteomes" id="UP001642483">
    <property type="component" value="Unassembled WGS sequence"/>
</dbReference>
<keyword evidence="5" id="KW-0812">Transmembrane</keyword>
<dbReference type="Pfam" id="PF01762">
    <property type="entry name" value="Galactosyl_T"/>
    <property type="match status" value="1"/>
</dbReference>
<comment type="similarity">
    <text evidence="2 10">Belongs to the glycosyltransferase 31 family.</text>
</comment>
<evidence type="ECO:0000256" key="5">
    <source>
        <dbReference type="ARBA" id="ARBA00022692"/>
    </source>
</evidence>
<dbReference type="EMBL" id="CAWYQH010000057">
    <property type="protein sequence ID" value="CAK8679078.1"/>
    <property type="molecule type" value="Genomic_DNA"/>
</dbReference>
<keyword evidence="7" id="KW-1133">Transmembrane helix</keyword>
<keyword evidence="4" id="KW-0808">Transferase</keyword>
<accession>A0ABP0FJC4</accession>
<evidence type="ECO:0000313" key="12">
    <source>
        <dbReference type="Proteomes" id="UP001642483"/>
    </source>
</evidence>
<evidence type="ECO:0000256" key="2">
    <source>
        <dbReference type="ARBA" id="ARBA00008661"/>
    </source>
</evidence>
<name>A0ABP0FJC4_CLALP</name>
<organism evidence="11 12">
    <name type="scientific">Clavelina lepadiformis</name>
    <name type="common">Light-bulb sea squirt</name>
    <name type="synonym">Ascidia lepadiformis</name>
    <dbReference type="NCBI Taxonomy" id="159417"/>
    <lineage>
        <taxon>Eukaryota</taxon>
        <taxon>Metazoa</taxon>
        <taxon>Chordata</taxon>
        <taxon>Tunicata</taxon>
        <taxon>Ascidiacea</taxon>
        <taxon>Aplousobranchia</taxon>
        <taxon>Clavelinidae</taxon>
        <taxon>Clavelina</taxon>
    </lineage>
</organism>
<evidence type="ECO:0000256" key="7">
    <source>
        <dbReference type="ARBA" id="ARBA00022989"/>
    </source>
</evidence>
<dbReference type="InterPro" id="IPR002659">
    <property type="entry name" value="Glyco_trans_31"/>
</dbReference>
<gene>
    <name evidence="11" type="ORF">CVLEPA_LOCUS9342</name>
</gene>
<evidence type="ECO:0000256" key="8">
    <source>
        <dbReference type="ARBA" id="ARBA00023034"/>
    </source>
</evidence>
<dbReference type="EC" id="2.4.1.-" evidence="10"/>